<keyword evidence="3" id="KW-1185">Reference proteome</keyword>
<evidence type="ECO:0000313" key="3">
    <source>
        <dbReference type="Proteomes" id="UP000594638"/>
    </source>
</evidence>
<accession>A0A8S0TXN2</accession>
<dbReference type="Proteomes" id="UP000594638">
    <property type="component" value="Unassembled WGS sequence"/>
</dbReference>
<name>A0A8S0TXN2_OLEEU</name>
<evidence type="ECO:0000256" key="1">
    <source>
        <dbReference type="SAM" id="MobiDB-lite"/>
    </source>
</evidence>
<dbReference type="OrthoDB" id="1740221at2759"/>
<reference evidence="2 3" key="1">
    <citation type="submission" date="2019-12" db="EMBL/GenBank/DDBJ databases">
        <authorList>
            <person name="Alioto T."/>
            <person name="Alioto T."/>
            <person name="Gomez Garrido J."/>
        </authorList>
    </citation>
    <scope>NUCLEOTIDE SEQUENCE [LARGE SCALE GENOMIC DNA]</scope>
</reference>
<comment type="caution">
    <text evidence="2">The sequence shown here is derived from an EMBL/GenBank/DDBJ whole genome shotgun (WGS) entry which is preliminary data.</text>
</comment>
<proteinExistence type="predicted"/>
<organism evidence="2 3">
    <name type="scientific">Olea europaea subsp. europaea</name>
    <dbReference type="NCBI Taxonomy" id="158383"/>
    <lineage>
        <taxon>Eukaryota</taxon>
        <taxon>Viridiplantae</taxon>
        <taxon>Streptophyta</taxon>
        <taxon>Embryophyta</taxon>
        <taxon>Tracheophyta</taxon>
        <taxon>Spermatophyta</taxon>
        <taxon>Magnoliopsida</taxon>
        <taxon>eudicotyledons</taxon>
        <taxon>Gunneridae</taxon>
        <taxon>Pentapetalae</taxon>
        <taxon>asterids</taxon>
        <taxon>lamiids</taxon>
        <taxon>Lamiales</taxon>
        <taxon>Oleaceae</taxon>
        <taxon>Oleeae</taxon>
        <taxon>Olea</taxon>
    </lineage>
</organism>
<feature type="region of interest" description="Disordered" evidence="1">
    <location>
        <begin position="25"/>
        <end position="49"/>
    </location>
</feature>
<protein>
    <submittedName>
        <fullName evidence="2">Uncharacterized protein</fullName>
    </submittedName>
</protein>
<evidence type="ECO:0000313" key="2">
    <source>
        <dbReference type="EMBL" id="CAA3008321.1"/>
    </source>
</evidence>
<dbReference type="AlphaFoldDB" id="A0A8S0TXN2"/>
<sequence length="188" mass="21365">MSKRAWWSWQNLVLHPSGMAVGTDLSGSSKYSNGKAEEGKGSVLIDPKGLEKPNRQRVSRMHQKGIELKFLDQDGAIGSNVRESKDVDRGLKKSYLFYLTTCPPWKRLSWREWKLAKWIRNFEKRIGSKAGHGDPSLEPVNCQWTVQAASMGRACQYVSVGGCTENDSFRSLPRHRTVDSELVRTRRI</sequence>
<dbReference type="Gramene" id="OE9A005872T1">
    <property type="protein sequence ID" value="OE9A005872C1"/>
    <property type="gene ID" value="OE9A005872"/>
</dbReference>
<dbReference type="EMBL" id="CACTIH010007295">
    <property type="protein sequence ID" value="CAA3008321.1"/>
    <property type="molecule type" value="Genomic_DNA"/>
</dbReference>
<gene>
    <name evidence="2" type="ORF">OLEA9_A005872</name>
</gene>